<dbReference type="EMBL" id="BLXT01003137">
    <property type="protein sequence ID" value="GFO00704.1"/>
    <property type="molecule type" value="Genomic_DNA"/>
</dbReference>
<dbReference type="SUPFAM" id="SSF63829">
    <property type="entry name" value="Calcium-dependent phosphotriesterase"/>
    <property type="match status" value="1"/>
</dbReference>
<dbReference type="AlphaFoldDB" id="A0AAV4A3D2"/>
<gene>
    <name evidence="1" type="ORF">PoB_002720900</name>
</gene>
<dbReference type="Proteomes" id="UP000735302">
    <property type="component" value="Unassembled WGS sequence"/>
</dbReference>
<keyword evidence="2" id="KW-1185">Reference proteome</keyword>
<evidence type="ECO:0000313" key="2">
    <source>
        <dbReference type="Proteomes" id="UP000735302"/>
    </source>
</evidence>
<evidence type="ECO:0000313" key="1">
    <source>
        <dbReference type="EMBL" id="GFO00704.1"/>
    </source>
</evidence>
<comment type="caution">
    <text evidence="1">The sequence shown here is derived from an EMBL/GenBank/DDBJ whole genome shotgun (WGS) entry which is preliminary data.</text>
</comment>
<proteinExistence type="predicted"/>
<accession>A0AAV4A3D2</accession>
<reference evidence="1 2" key="1">
    <citation type="journal article" date="2021" name="Elife">
        <title>Chloroplast acquisition without the gene transfer in kleptoplastic sea slugs, Plakobranchus ocellatus.</title>
        <authorList>
            <person name="Maeda T."/>
            <person name="Takahashi S."/>
            <person name="Yoshida T."/>
            <person name="Shimamura S."/>
            <person name="Takaki Y."/>
            <person name="Nagai Y."/>
            <person name="Toyoda A."/>
            <person name="Suzuki Y."/>
            <person name="Arimoto A."/>
            <person name="Ishii H."/>
            <person name="Satoh N."/>
            <person name="Nishiyama T."/>
            <person name="Hasebe M."/>
            <person name="Maruyama T."/>
            <person name="Minagawa J."/>
            <person name="Obokata J."/>
            <person name="Shigenobu S."/>
        </authorList>
    </citation>
    <scope>NUCLEOTIDE SEQUENCE [LARGE SCALE GENOMIC DNA]</scope>
</reference>
<sequence length="225" mass="24636">MIISLAGSSVEPRYMDITEDGGLVCSTENNKIARVQVDTGTVAFNKSVPQIKNPLGAAITTDGSILVTDMSNKTLHLVSSQGVWIRQLWPTSSSELEDKIHGCDNNADIARFRILAMVSYFLRLLLGKKEDIIIETNEAYLVKFFFETILDLGAHQGSIFHITYYISALTNPEIWTVLKGPAKRNVSKLPAIQSYAGKSAVVIVQCADVLAASHPEETNNLISLP</sequence>
<dbReference type="InterPro" id="IPR011042">
    <property type="entry name" value="6-blade_b-propeller_TolB-like"/>
</dbReference>
<name>A0AAV4A3D2_9GAST</name>
<protein>
    <submittedName>
        <fullName evidence="1">Uncharacterized protein</fullName>
    </submittedName>
</protein>
<organism evidence="1 2">
    <name type="scientific">Plakobranchus ocellatus</name>
    <dbReference type="NCBI Taxonomy" id="259542"/>
    <lineage>
        <taxon>Eukaryota</taxon>
        <taxon>Metazoa</taxon>
        <taxon>Spiralia</taxon>
        <taxon>Lophotrochozoa</taxon>
        <taxon>Mollusca</taxon>
        <taxon>Gastropoda</taxon>
        <taxon>Heterobranchia</taxon>
        <taxon>Euthyneura</taxon>
        <taxon>Panpulmonata</taxon>
        <taxon>Sacoglossa</taxon>
        <taxon>Placobranchoidea</taxon>
        <taxon>Plakobranchidae</taxon>
        <taxon>Plakobranchus</taxon>
    </lineage>
</organism>
<dbReference type="Gene3D" id="2.120.10.30">
    <property type="entry name" value="TolB, C-terminal domain"/>
    <property type="match status" value="1"/>
</dbReference>